<proteinExistence type="predicted"/>
<dbReference type="EMBL" id="OZ020100">
    <property type="protein sequence ID" value="CAK9273228.1"/>
    <property type="molecule type" value="Genomic_DNA"/>
</dbReference>
<accession>A0ABP0X2A3</accession>
<gene>
    <name evidence="1" type="ORF">CSSPJE1EN1_LOCUS18706</name>
</gene>
<keyword evidence="2" id="KW-1185">Reference proteome</keyword>
<name>A0ABP0X2A3_9BRYO</name>
<sequence length="139" mass="15017">MSVKELPLQDEAIAEFQGAVNTGQGEGTFDRTCELQHNISNEMHPSVSIPSCWAEPTFEAACKLNQATVHCVTSGKTPGAGAAKPKCVEKKLSCEFFEAVLQILAKYHKATMPVTIIGQKSQAKTQGLKLWQNGQVVIS</sequence>
<organism evidence="1 2">
    <name type="scientific">Sphagnum jensenii</name>
    <dbReference type="NCBI Taxonomy" id="128206"/>
    <lineage>
        <taxon>Eukaryota</taxon>
        <taxon>Viridiplantae</taxon>
        <taxon>Streptophyta</taxon>
        <taxon>Embryophyta</taxon>
        <taxon>Bryophyta</taxon>
        <taxon>Sphagnophytina</taxon>
        <taxon>Sphagnopsida</taxon>
        <taxon>Sphagnales</taxon>
        <taxon>Sphagnaceae</taxon>
        <taxon>Sphagnum</taxon>
    </lineage>
</organism>
<protein>
    <submittedName>
        <fullName evidence="1">Uncharacterized protein</fullName>
    </submittedName>
</protein>
<evidence type="ECO:0000313" key="2">
    <source>
        <dbReference type="Proteomes" id="UP001497444"/>
    </source>
</evidence>
<dbReference type="Proteomes" id="UP001497444">
    <property type="component" value="Chromosome 5"/>
</dbReference>
<reference evidence="1" key="1">
    <citation type="submission" date="2024-02" db="EMBL/GenBank/DDBJ databases">
        <authorList>
            <consortium name="ELIXIR-Norway"/>
            <consortium name="Elixir Norway"/>
        </authorList>
    </citation>
    <scope>NUCLEOTIDE SEQUENCE</scope>
</reference>
<evidence type="ECO:0000313" key="1">
    <source>
        <dbReference type="EMBL" id="CAK9273228.1"/>
    </source>
</evidence>